<reference evidence="2 3" key="1">
    <citation type="submission" date="2018-03" db="EMBL/GenBank/DDBJ databases">
        <authorList>
            <person name="Keele B.F."/>
        </authorList>
    </citation>
    <scope>NUCLEOTIDE SEQUENCE [LARGE SCALE GENOMIC DNA]</scope>
    <source>
        <strain evidence="2 3">YL28-9</strain>
    </source>
</reference>
<evidence type="ECO:0000313" key="3">
    <source>
        <dbReference type="Proteomes" id="UP000240912"/>
    </source>
</evidence>
<dbReference type="AlphaFoldDB" id="A0A2T3HS80"/>
<sequence length="182" mass="20904">MNRSIKKIAVVGPESTGKSTITQQLARHYKTHWVPEYARYYCAALTGPCTMQDEINMFHGQVALEDSILALTEHEILFCDTTFLTVKIWSDEILGESPDVVLEALPQRQYDFYVLLDIDLPWADDPLRDFPHLREHFMTIWHKELQALNANYVVVGGIETRLENAISAVNRFLASQNIRLLL</sequence>
<dbReference type="Pfam" id="PF13521">
    <property type="entry name" value="AAA_28"/>
    <property type="match status" value="1"/>
</dbReference>
<gene>
    <name evidence="2" type="ORF">C7T94_01920</name>
</gene>
<name>A0A2T3HS80_9SPHI</name>
<protein>
    <submittedName>
        <fullName evidence="2">NadR</fullName>
    </submittedName>
</protein>
<dbReference type="EMBL" id="PYLS01000001">
    <property type="protein sequence ID" value="PST85279.1"/>
    <property type="molecule type" value="Genomic_DNA"/>
</dbReference>
<dbReference type="PANTHER" id="PTHR37512">
    <property type="entry name" value="TRIFUNCTIONAL NAD BIOSYNTHESIS/REGULATOR PROTEIN NADR"/>
    <property type="match status" value="1"/>
</dbReference>
<dbReference type="PANTHER" id="PTHR37512:SF1">
    <property type="entry name" value="NADR_TTD14 AAA DOMAIN-CONTAINING PROTEIN"/>
    <property type="match status" value="1"/>
</dbReference>
<evidence type="ECO:0000313" key="2">
    <source>
        <dbReference type="EMBL" id="PST85279.1"/>
    </source>
</evidence>
<keyword evidence="3" id="KW-1185">Reference proteome</keyword>
<comment type="caution">
    <text evidence="2">The sequence shown here is derived from an EMBL/GenBank/DDBJ whole genome shotgun (WGS) entry which is preliminary data.</text>
</comment>
<dbReference type="InterPro" id="IPR027417">
    <property type="entry name" value="P-loop_NTPase"/>
</dbReference>
<dbReference type="RefSeq" id="WP_107214622.1">
    <property type="nucleotide sequence ID" value="NZ_KZ686268.1"/>
</dbReference>
<organism evidence="2 3">
    <name type="scientific">Pedobacter yulinensis</name>
    <dbReference type="NCBI Taxonomy" id="2126353"/>
    <lineage>
        <taxon>Bacteria</taxon>
        <taxon>Pseudomonadati</taxon>
        <taxon>Bacteroidota</taxon>
        <taxon>Sphingobacteriia</taxon>
        <taxon>Sphingobacteriales</taxon>
        <taxon>Sphingobacteriaceae</taxon>
        <taxon>Pedobacter</taxon>
    </lineage>
</organism>
<evidence type="ECO:0000259" key="1">
    <source>
        <dbReference type="Pfam" id="PF13521"/>
    </source>
</evidence>
<accession>A0A2T3HS80</accession>
<feature type="domain" description="NadR/Ttd14 AAA" evidence="1">
    <location>
        <begin position="7"/>
        <end position="161"/>
    </location>
</feature>
<dbReference type="SUPFAM" id="SSF52540">
    <property type="entry name" value="P-loop containing nucleoside triphosphate hydrolases"/>
    <property type="match status" value="1"/>
</dbReference>
<proteinExistence type="predicted"/>
<dbReference type="Proteomes" id="UP000240912">
    <property type="component" value="Unassembled WGS sequence"/>
</dbReference>
<dbReference type="Gene3D" id="3.40.50.300">
    <property type="entry name" value="P-loop containing nucleotide triphosphate hydrolases"/>
    <property type="match status" value="1"/>
</dbReference>
<dbReference type="InterPro" id="IPR052735">
    <property type="entry name" value="NAD_biosynth-regulator"/>
</dbReference>
<dbReference type="OrthoDB" id="9151999at2"/>
<dbReference type="InterPro" id="IPR038727">
    <property type="entry name" value="NadR/Ttd14_AAA_dom"/>
</dbReference>